<dbReference type="SUPFAM" id="SSF58104">
    <property type="entry name" value="Methyl-accepting chemotaxis protein (MCP) signaling domain"/>
    <property type="match status" value="1"/>
</dbReference>
<dbReference type="InterPro" id="IPR004089">
    <property type="entry name" value="MCPsignal_dom"/>
</dbReference>
<feature type="domain" description="HAMP" evidence="7">
    <location>
        <begin position="170"/>
        <end position="226"/>
    </location>
</feature>
<proteinExistence type="inferred from homology"/>
<reference evidence="8 9" key="1">
    <citation type="journal article" date="2019" name="Int. J. Syst. Evol. Microbiol.">
        <title>The Global Catalogue of Microorganisms (GCM) 10K type strain sequencing project: providing services to taxonomists for standard genome sequencing and annotation.</title>
        <authorList>
            <consortium name="The Broad Institute Genomics Platform"/>
            <consortium name="The Broad Institute Genome Sequencing Center for Infectious Disease"/>
            <person name="Wu L."/>
            <person name="Ma J."/>
        </authorList>
    </citation>
    <scope>NUCLEOTIDE SEQUENCE [LARGE SCALE GENOMIC DNA]</scope>
    <source>
        <strain evidence="8 9">CGMCC 1.10387</strain>
    </source>
</reference>
<dbReference type="AlphaFoldDB" id="A0ABD6DS22"/>
<dbReference type="SUPFAM" id="SSF158472">
    <property type="entry name" value="HAMP domain-like"/>
    <property type="match status" value="1"/>
</dbReference>
<dbReference type="SMART" id="SM00283">
    <property type="entry name" value="MA"/>
    <property type="match status" value="1"/>
</dbReference>
<evidence type="ECO:0000256" key="3">
    <source>
        <dbReference type="PROSITE-ProRule" id="PRU00284"/>
    </source>
</evidence>
<evidence type="ECO:0000259" key="6">
    <source>
        <dbReference type="PROSITE" id="PS50111"/>
    </source>
</evidence>
<comment type="caution">
    <text evidence="8">The sequence shown here is derived from an EMBL/GenBank/DDBJ whole genome shotgun (WGS) entry which is preliminary data.</text>
</comment>
<dbReference type="PRINTS" id="PR00260">
    <property type="entry name" value="CHEMTRNSDUCR"/>
</dbReference>
<keyword evidence="4" id="KW-0175">Coiled coil</keyword>
<dbReference type="Gene3D" id="6.10.340.10">
    <property type="match status" value="1"/>
</dbReference>
<dbReference type="CDD" id="cd11386">
    <property type="entry name" value="MCP_signal"/>
    <property type="match status" value="1"/>
</dbReference>
<evidence type="ECO:0000256" key="1">
    <source>
        <dbReference type="ARBA" id="ARBA00023224"/>
    </source>
</evidence>
<dbReference type="InterPro" id="IPR004090">
    <property type="entry name" value="Chemotax_Me-accpt_rcpt"/>
</dbReference>
<sequence>MSLLESYERLLWGTMDALGISHSVARKVLAAVGIQFGISVAQAGLPWVTSGRTTAVLSILLLTGATVAFLNTVLIVRRDVVDPIDQLSASASAVAAGDLSTSPPTTDGNDEIAELVEDFGDMHEHLRLVSAQATAMADREFDDPVLDERLPGEFGDSLGRMATDLTTHTRALQRLVDAFGEATERAREGDLTALMPAEKLAEEDERYGEVARSYNEFLRTLSATIGEVQTFADRVAEMSDEARTHVERATESSEAVAAAVDEIEDGADEQTEHLQTVASELSTLSATVEEIAASADEVAGTAERAAERGREGRDVATTAMEELDAVERQIDEAATAMEELATHIDEIEEVAAFIDEIGSQTDLLAINASIEAAHAGDAGDGFGVVAREVKALAEETRESADEVSGLIADVTERSEETLSIVHETDEQVKSSVDTVETAIDEFESIVSEVEGIDRSIREVSDATDQQATSAQDVSARVDEVANISEETTAQTTAAVEDATKQSQSLGELESQAATLTAQASGLDDLVDSFEILDGDGERADGQRVGDGADLGGPVESSAASAPSDD</sequence>
<evidence type="ECO:0000256" key="4">
    <source>
        <dbReference type="SAM" id="Coils"/>
    </source>
</evidence>
<keyword evidence="9" id="KW-1185">Reference proteome</keyword>
<evidence type="ECO:0000256" key="5">
    <source>
        <dbReference type="SAM" id="MobiDB-lite"/>
    </source>
</evidence>
<dbReference type="PROSITE" id="PS50885">
    <property type="entry name" value="HAMP"/>
    <property type="match status" value="2"/>
</dbReference>
<evidence type="ECO:0000256" key="2">
    <source>
        <dbReference type="ARBA" id="ARBA00029447"/>
    </source>
</evidence>
<dbReference type="GO" id="GO:0007165">
    <property type="term" value="P:signal transduction"/>
    <property type="evidence" value="ECO:0007669"/>
    <property type="project" value="UniProtKB-KW"/>
</dbReference>
<keyword evidence="1 3" id="KW-0807">Transducer</keyword>
<dbReference type="CDD" id="cd06225">
    <property type="entry name" value="HAMP"/>
    <property type="match status" value="1"/>
</dbReference>
<dbReference type="InterPro" id="IPR003660">
    <property type="entry name" value="HAMP_dom"/>
</dbReference>
<protein>
    <submittedName>
        <fullName evidence="8">Methyl-accepting chemotaxis protein</fullName>
    </submittedName>
</protein>
<dbReference type="PANTHER" id="PTHR32089">
    <property type="entry name" value="METHYL-ACCEPTING CHEMOTAXIS PROTEIN MCPB"/>
    <property type="match status" value="1"/>
</dbReference>
<feature type="region of interest" description="Disordered" evidence="5">
    <location>
        <begin position="533"/>
        <end position="565"/>
    </location>
</feature>
<dbReference type="PANTHER" id="PTHR32089:SF112">
    <property type="entry name" value="LYSOZYME-LIKE PROTEIN-RELATED"/>
    <property type="match status" value="1"/>
</dbReference>
<accession>A0ABD6DS22</accession>
<feature type="coiled-coil region" evidence="4">
    <location>
        <begin position="316"/>
        <end position="350"/>
    </location>
</feature>
<comment type="similarity">
    <text evidence="2">Belongs to the methyl-accepting chemotaxis (MCP) protein family.</text>
</comment>
<evidence type="ECO:0000313" key="8">
    <source>
        <dbReference type="EMBL" id="MFD1684165.1"/>
    </source>
</evidence>
<feature type="domain" description="HAMP" evidence="7">
    <location>
        <begin position="78"/>
        <end position="131"/>
    </location>
</feature>
<dbReference type="EMBL" id="JBHUDP010000001">
    <property type="protein sequence ID" value="MFD1684165.1"/>
    <property type="molecule type" value="Genomic_DNA"/>
</dbReference>
<dbReference type="Proteomes" id="UP001597092">
    <property type="component" value="Unassembled WGS sequence"/>
</dbReference>
<dbReference type="Pfam" id="PF00015">
    <property type="entry name" value="MCPsignal"/>
    <property type="match status" value="1"/>
</dbReference>
<name>A0ABD6DS22_9EURY</name>
<dbReference type="PROSITE" id="PS50111">
    <property type="entry name" value="CHEMOTAXIS_TRANSDUC_2"/>
    <property type="match status" value="1"/>
</dbReference>
<evidence type="ECO:0000313" key="9">
    <source>
        <dbReference type="Proteomes" id="UP001597092"/>
    </source>
</evidence>
<dbReference type="Pfam" id="PF00672">
    <property type="entry name" value="HAMP"/>
    <property type="match status" value="1"/>
</dbReference>
<organism evidence="8 9">
    <name type="scientific">Halobellus litoreus</name>
    <dbReference type="NCBI Taxonomy" id="755310"/>
    <lineage>
        <taxon>Archaea</taxon>
        <taxon>Methanobacteriati</taxon>
        <taxon>Methanobacteriota</taxon>
        <taxon>Stenosarchaea group</taxon>
        <taxon>Halobacteria</taxon>
        <taxon>Halobacteriales</taxon>
        <taxon>Haloferacaceae</taxon>
        <taxon>Halobellus</taxon>
    </lineage>
</organism>
<dbReference type="RefSeq" id="WP_256308336.1">
    <property type="nucleotide sequence ID" value="NZ_JANHAW010000002.1"/>
</dbReference>
<evidence type="ECO:0000259" key="7">
    <source>
        <dbReference type="PROSITE" id="PS50885"/>
    </source>
</evidence>
<dbReference type="SMART" id="SM00304">
    <property type="entry name" value="HAMP"/>
    <property type="match status" value="3"/>
</dbReference>
<gene>
    <name evidence="8" type="ORF">ACFSAS_00895</name>
</gene>
<feature type="domain" description="Methyl-accepting transducer" evidence="6">
    <location>
        <begin position="245"/>
        <end position="481"/>
    </location>
</feature>
<dbReference type="Gene3D" id="1.10.287.950">
    <property type="entry name" value="Methyl-accepting chemotaxis protein"/>
    <property type="match status" value="1"/>
</dbReference>